<feature type="transmembrane region" description="Helical" evidence="1">
    <location>
        <begin position="142"/>
        <end position="175"/>
    </location>
</feature>
<sequence length="339" mass="38606">MDREQDELQFLGIFGIYKEAYKIVFSRRKIFSQITLALILPLSFLFLSHIELSKILLSKIIHNEIVLDGTSANNPKYEKVSDAISSEWATYWLFKAAYFTFLLIFSLLSTSAVVYTIACIYTGREITFKKVMSVVPKVWKRVMVTFLCIFMAIFCYNIVAFLILIIWVLIWVLAALSMAKSDAIEKIIGVFLLIVYFIGFVYLTLIWQLASVVSVLEEARGIKAMVKSKALLKGNMWVATIIYCKLNVLAALLQFGFQQLVVSGRSFVVAERVAYGVICFLLLVKLVLFGLVIQTVLYFVCKSYHHEEIDKSALSDHLEVYLPGDYVPLSSKNIQLEQV</sequence>
<keyword evidence="3" id="KW-1185">Reference proteome</keyword>
<comment type="caution">
    <text evidence="2">The sequence shown here is derived from an EMBL/GenBank/DDBJ whole genome shotgun (WGS) entry which is preliminary data.</text>
</comment>
<feature type="transmembrane region" description="Helical" evidence="1">
    <location>
        <begin position="187"/>
        <end position="216"/>
    </location>
</feature>
<dbReference type="PANTHER" id="PTHR33133">
    <property type="entry name" value="OS08G0107100 PROTEIN-RELATED"/>
    <property type="match status" value="1"/>
</dbReference>
<name>A0A540N790_MALBA</name>
<feature type="transmembrane region" description="Helical" evidence="1">
    <location>
        <begin position="237"/>
        <end position="261"/>
    </location>
</feature>
<keyword evidence="1" id="KW-0472">Membrane</keyword>
<protein>
    <submittedName>
        <fullName evidence="2">Uncharacterized protein</fullName>
    </submittedName>
</protein>
<accession>A0A540N790</accession>
<dbReference type="AlphaFoldDB" id="A0A540N790"/>
<reference evidence="2 3" key="1">
    <citation type="journal article" date="2019" name="G3 (Bethesda)">
        <title>Sequencing of a Wild Apple (Malus baccata) Genome Unravels the Differences Between Cultivated and Wild Apple Species Regarding Disease Resistance and Cold Tolerance.</title>
        <authorList>
            <person name="Chen X."/>
        </authorList>
    </citation>
    <scope>NUCLEOTIDE SEQUENCE [LARGE SCALE GENOMIC DNA]</scope>
    <source>
        <strain evidence="3">cv. Shandingzi</strain>
        <tissue evidence="2">Leaves</tissue>
    </source>
</reference>
<feature type="transmembrane region" description="Helical" evidence="1">
    <location>
        <begin position="30"/>
        <end position="50"/>
    </location>
</feature>
<keyword evidence="1" id="KW-0812">Transmembrane</keyword>
<dbReference type="STRING" id="106549.A0A540N790"/>
<proteinExistence type="predicted"/>
<evidence type="ECO:0000256" key="1">
    <source>
        <dbReference type="SAM" id="Phobius"/>
    </source>
</evidence>
<gene>
    <name evidence="2" type="ORF">C1H46_007453</name>
</gene>
<feature type="transmembrane region" description="Helical" evidence="1">
    <location>
        <begin position="273"/>
        <end position="301"/>
    </location>
</feature>
<organism evidence="2 3">
    <name type="scientific">Malus baccata</name>
    <name type="common">Siberian crab apple</name>
    <name type="synonym">Pyrus baccata</name>
    <dbReference type="NCBI Taxonomy" id="106549"/>
    <lineage>
        <taxon>Eukaryota</taxon>
        <taxon>Viridiplantae</taxon>
        <taxon>Streptophyta</taxon>
        <taxon>Embryophyta</taxon>
        <taxon>Tracheophyta</taxon>
        <taxon>Spermatophyta</taxon>
        <taxon>Magnoliopsida</taxon>
        <taxon>eudicotyledons</taxon>
        <taxon>Gunneridae</taxon>
        <taxon>Pentapetalae</taxon>
        <taxon>rosids</taxon>
        <taxon>fabids</taxon>
        <taxon>Rosales</taxon>
        <taxon>Rosaceae</taxon>
        <taxon>Amygdaloideae</taxon>
        <taxon>Maleae</taxon>
        <taxon>Malus</taxon>
    </lineage>
</organism>
<keyword evidence="1" id="KW-1133">Transmembrane helix</keyword>
<evidence type="ECO:0000313" key="2">
    <source>
        <dbReference type="EMBL" id="TQE06924.1"/>
    </source>
</evidence>
<dbReference type="Proteomes" id="UP000315295">
    <property type="component" value="Unassembled WGS sequence"/>
</dbReference>
<dbReference type="EMBL" id="VIEB01000094">
    <property type="protein sequence ID" value="TQE06924.1"/>
    <property type="molecule type" value="Genomic_DNA"/>
</dbReference>
<feature type="transmembrane region" description="Helical" evidence="1">
    <location>
        <begin position="96"/>
        <end position="121"/>
    </location>
</feature>
<evidence type="ECO:0000313" key="3">
    <source>
        <dbReference type="Proteomes" id="UP000315295"/>
    </source>
</evidence>
<dbReference type="PANTHER" id="PTHR33133:SF51">
    <property type="entry name" value="THH1_TOM1_TOM3 DOMAIN-CONTAINING PROTEIN"/>
    <property type="match status" value="1"/>
</dbReference>